<dbReference type="Gene3D" id="3.30.70.270">
    <property type="match status" value="1"/>
</dbReference>
<dbReference type="GO" id="GO:1902201">
    <property type="term" value="P:negative regulation of bacterial-type flagellum-dependent cell motility"/>
    <property type="evidence" value="ECO:0007669"/>
    <property type="project" value="TreeGrafter"/>
</dbReference>
<keyword evidence="6" id="KW-1185">Reference proteome</keyword>
<dbReference type="eggNOG" id="COG2199">
    <property type="taxonomic scope" value="Bacteria"/>
</dbReference>
<dbReference type="PROSITE" id="PS50887">
    <property type="entry name" value="GGDEF"/>
    <property type="match status" value="1"/>
</dbReference>
<feature type="transmembrane region" description="Helical" evidence="3">
    <location>
        <begin position="197"/>
        <end position="218"/>
    </location>
</feature>
<dbReference type="PANTHER" id="PTHR45138:SF9">
    <property type="entry name" value="DIGUANYLATE CYCLASE DGCM-RELATED"/>
    <property type="match status" value="1"/>
</dbReference>
<dbReference type="EMBL" id="ADCP02000002">
    <property type="protein sequence ID" value="EFV45973.2"/>
    <property type="molecule type" value="Genomic_DNA"/>
</dbReference>
<evidence type="ECO:0000313" key="5">
    <source>
        <dbReference type="EMBL" id="EFV45973.2"/>
    </source>
</evidence>
<evidence type="ECO:0000256" key="2">
    <source>
        <dbReference type="ARBA" id="ARBA00034247"/>
    </source>
</evidence>
<comment type="caution">
    <text evidence="5">The sequence shown here is derived from an EMBL/GenBank/DDBJ whole genome shotgun (WGS) entry which is preliminary data.</text>
</comment>
<protein>
    <recommendedName>
        <fullName evidence="1">diguanylate cyclase</fullName>
        <ecNumber evidence="1">2.7.7.65</ecNumber>
    </recommendedName>
</protein>
<keyword evidence="3" id="KW-0472">Membrane</keyword>
<dbReference type="InterPro" id="IPR050469">
    <property type="entry name" value="Diguanylate_Cyclase"/>
</dbReference>
<proteinExistence type="predicted"/>
<dbReference type="GO" id="GO:0052621">
    <property type="term" value="F:diguanylate cyclase activity"/>
    <property type="evidence" value="ECO:0007669"/>
    <property type="project" value="UniProtKB-EC"/>
</dbReference>
<dbReference type="GO" id="GO:0005886">
    <property type="term" value="C:plasma membrane"/>
    <property type="evidence" value="ECO:0007669"/>
    <property type="project" value="TreeGrafter"/>
</dbReference>
<dbReference type="InterPro" id="IPR043128">
    <property type="entry name" value="Rev_trsase/Diguanyl_cyclase"/>
</dbReference>
<dbReference type="SUPFAM" id="SSF55073">
    <property type="entry name" value="Nucleotide cyclase"/>
    <property type="match status" value="1"/>
</dbReference>
<keyword evidence="3" id="KW-0812">Transmembrane</keyword>
<dbReference type="InterPro" id="IPR000160">
    <property type="entry name" value="GGDEF_dom"/>
</dbReference>
<reference evidence="5 6" key="2">
    <citation type="submission" date="2013-04" db="EMBL/GenBank/DDBJ databases">
        <title>The Genome Sequence of Bilophila wadsworthia 3_1_6.</title>
        <authorList>
            <consortium name="The Broad Institute Genomics Platform"/>
            <person name="Earl A."/>
            <person name="Ward D."/>
            <person name="Feldgarden M."/>
            <person name="Gevers D."/>
            <person name="Sibley C."/>
            <person name="Strauss J."/>
            <person name="Allen-Vercoe E."/>
            <person name="Walker B."/>
            <person name="Young S."/>
            <person name="Zeng Q."/>
            <person name="Gargeya S."/>
            <person name="Fitzgerald M."/>
            <person name="Haas B."/>
            <person name="Abouelleil A."/>
            <person name="Allen A.W."/>
            <person name="Alvarado L."/>
            <person name="Arachchi H.M."/>
            <person name="Berlin A.M."/>
            <person name="Chapman S.B."/>
            <person name="Gainer-Dewar J."/>
            <person name="Goldberg J."/>
            <person name="Griggs A."/>
            <person name="Gujja S."/>
            <person name="Hansen M."/>
            <person name="Howarth C."/>
            <person name="Imamovic A."/>
            <person name="Ireland A."/>
            <person name="Larimer J."/>
            <person name="McCowan C."/>
            <person name="Murphy C."/>
            <person name="Pearson M."/>
            <person name="Poon T.W."/>
            <person name="Priest M."/>
            <person name="Roberts A."/>
            <person name="Saif S."/>
            <person name="Shea T."/>
            <person name="Sisk P."/>
            <person name="Sykes S."/>
            <person name="Wortman J."/>
            <person name="Nusbaum C."/>
            <person name="Birren B."/>
        </authorList>
    </citation>
    <scope>NUCLEOTIDE SEQUENCE [LARGE SCALE GENOMIC DNA]</scope>
    <source>
        <strain evidence="5 6">3_1_6</strain>
    </source>
</reference>
<dbReference type="InterPro" id="IPR029787">
    <property type="entry name" value="Nucleotide_cyclase"/>
</dbReference>
<dbReference type="GeneID" id="78086976"/>
<dbReference type="OrthoDB" id="9812034at2"/>
<evidence type="ECO:0000313" key="6">
    <source>
        <dbReference type="Proteomes" id="UP000006034"/>
    </source>
</evidence>
<keyword evidence="3" id="KW-1133">Transmembrane helix</keyword>
<evidence type="ECO:0000259" key="4">
    <source>
        <dbReference type="PROSITE" id="PS50887"/>
    </source>
</evidence>
<organism evidence="5 6">
    <name type="scientific">Bilophila wadsworthia (strain 3_1_6)</name>
    <dbReference type="NCBI Taxonomy" id="563192"/>
    <lineage>
        <taxon>Bacteria</taxon>
        <taxon>Pseudomonadati</taxon>
        <taxon>Thermodesulfobacteriota</taxon>
        <taxon>Desulfovibrionia</taxon>
        <taxon>Desulfovibrionales</taxon>
        <taxon>Desulfovibrionaceae</taxon>
        <taxon>Bilophila</taxon>
    </lineage>
</organism>
<dbReference type="Proteomes" id="UP000006034">
    <property type="component" value="Unassembled WGS sequence"/>
</dbReference>
<dbReference type="SMART" id="SM00267">
    <property type="entry name" value="GGDEF"/>
    <property type="match status" value="1"/>
</dbReference>
<feature type="transmembrane region" description="Helical" evidence="3">
    <location>
        <begin position="16"/>
        <end position="38"/>
    </location>
</feature>
<dbReference type="HOGENOM" id="CLU_741569_0_0_7"/>
<evidence type="ECO:0000256" key="3">
    <source>
        <dbReference type="SAM" id="Phobius"/>
    </source>
</evidence>
<feature type="domain" description="GGDEF" evidence="4">
    <location>
        <begin position="259"/>
        <end position="386"/>
    </location>
</feature>
<dbReference type="EC" id="2.7.7.65" evidence="1"/>
<gene>
    <name evidence="5" type="ORF">HMPREF0179_00236</name>
</gene>
<evidence type="ECO:0000256" key="1">
    <source>
        <dbReference type="ARBA" id="ARBA00012528"/>
    </source>
</evidence>
<comment type="catalytic activity">
    <reaction evidence="2">
        <text>2 GTP = 3',3'-c-di-GMP + 2 diphosphate</text>
        <dbReference type="Rhea" id="RHEA:24898"/>
        <dbReference type="ChEBI" id="CHEBI:33019"/>
        <dbReference type="ChEBI" id="CHEBI:37565"/>
        <dbReference type="ChEBI" id="CHEBI:58805"/>
        <dbReference type="EC" id="2.7.7.65"/>
    </reaction>
</comment>
<dbReference type="Pfam" id="PF00990">
    <property type="entry name" value="GGDEF"/>
    <property type="match status" value="1"/>
</dbReference>
<dbReference type="RefSeq" id="WP_016360914.1">
    <property type="nucleotide sequence ID" value="NZ_KE150239.1"/>
</dbReference>
<dbReference type="STRING" id="563192.HMPREF0179_00236"/>
<dbReference type="AlphaFoldDB" id="E5Y227"/>
<name>E5Y227_BILW3</name>
<dbReference type="NCBIfam" id="TIGR00254">
    <property type="entry name" value="GGDEF"/>
    <property type="match status" value="1"/>
</dbReference>
<dbReference type="GO" id="GO:0043709">
    <property type="term" value="P:cell adhesion involved in single-species biofilm formation"/>
    <property type="evidence" value="ECO:0007669"/>
    <property type="project" value="TreeGrafter"/>
</dbReference>
<accession>E5Y227</accession>
<sequence length="386" mass="43436">MALLGKTDWYSAEKKIILTIALAILIASVSVFAILYLMMSHALQEDIRARARVVNAYAESHLNLEGFVHINTLKDMRRDTYQDMQSMLDNIRQIANVRYLYTAKFNDRGQPMYLVDGLPPNSSDFRSPGDLIEQDIVPMLNRCLSGELIESDGVLNTEWGAIFLTCMPAYTIGEAEPIGAVVMEFNADVIYKSKLRAMLYSGALALVIVGGCTFITMLCLRRLATPFYKKLAYTDMLTGIGNRTAFELELKNLEKRLPHPFTIVAYDLNYMKRINDTYGHAAGDAYLRRMAHLLMREEPVRRGLSFRIGGDEFVTLFEGEEEETLLRELEVFHMAGAQAEVNGEPVTFAYGVASYDPALDKGSLHNTLSRADALMYRFKKAARGES</sequence>
<reference evidence="5 6" key="1">
    <citation type="submission" date="2010-10" db="EMBL/GenBank/DDBJ databases">
        <authorList>
            <consortium name="The Broad Institute Genome Sequencing Platform"/>
            <person name="Ward D."/>
            <person name="Earl A."/>
            <person name="Feldgarden M."/>
            <person name="Young S.K."/>
            <person name="Gargeya S."/>
            <person name="Zeng Q."/>
            <person name="Alvarado L."/>
            <person name="Berlin A."/>
            <person name="Bochicchio J."/>
            <person name="Chapman S.B."/>
            <person name="Chen Z."/>
            <person name="Freedman E."/>
            <person name="Gellesch M."/>
            <person name="Goldberg J."/>
            <person name="Griggs A."/>
            <person name="Gujja S."/>
            <person name="Heilman E."/>
            <person name="Heiman D."/>
            <person name="Howarth C."/>
            <person name="Mehta T."/>
            <person name="Neiman D."/>
            <person name="Pearson M."/>
            <person name="Roberts A."/>
            <person name="Saif S."/>
            <person name="Shea T."/>
            <person name="Shenoy N."/>
            <person name="Sisk P."/>
            <person name="Stolte C."/>
            <person name="Sykes S."/>
            <person name="White J."/>
            <person name="Yandava C."/>
            <person name="Allen-Vercoe E."/>
            <person name="Sibley C."/>
            <person name="Ambrose C.E."/>
            <person name="Strauss J."/>
            <person name="Daigneault M."/>
            <person name="Haas B."/>
            <person name="Nusbaum C."/>
            <person name="Birren B."/>
        </authorList>
    </citation>
    <scope>NUCLEOTIDE SEQUENCE [LARGE SCALE GENOMIC DNA]</scope>
    <source>
        <strain evidence="5 6">3_1_6</strain>
    </source>
</reference>
<dbReference type="PANTHER" id="PTHR45138">
    <property type="entry name" value="REGULATORY COMPONENTS OF SENSORY TRANSDUCTION SYSTEM"/>
    <property type="match status" value="1"/>
</dbReference>
<dbReference type="CDD" id="cd01949">
    <property type="entry name" value="GGDEF"/>
    <property type="match status" value="1"/>
</dbReference>